<dbReference type="VEuPathDB" id="FungiDB:SPRG_16625"/>
<dbReference type="KEGG" id="spar:SPRG_16625"/>
<evidence type="ECO:0000256" key="1">
    <source>
        <dbReference type="SAM" id="Phobius"/>
    </source>
</evidence>
<dbReference type="RefSeq" id="XP_012211317.1">
    <property type="nucleotide sequence ID" value="XM_012355927.1"/>
</dbReference>
<name>A0A067BTJ9_SAPPC</name>
<dbReference type="GeneID" id="24138235"/>
<feature type="transmembrane region" description="Helical" evidence="1">
    <location>
        <begin position="205"/>
        <end position="223"/>
    </location>
</feature>
<keyword evidence="1" id="KW-0812">Transmembrane</keyword>
<proteinExistence type="predicted"/>
<dbReference type="OMA" id="CTRRFCC"/>
<feature type="transmembrane region" description="Helical" evidence="1">
    <location>
        <begin position="45"/>
        <end position="64"/>
    </location>
</feature>
<gene>
    <name evidence="2" type="ORF">SPRG_16625</name>
</gene>
<reference evidence="2 3" key="1">
    <citation type="journal article" date="2013" name="PLoS Genet.">
        <title>Distinctive expansion of potential virulence genes in the genome of the oomycete fish pathogen Saprolegnia parasitica.</title>
        <authorList>
            <person name="Jiang R.H."/>
            <person name="de Bruijn I."/>
            <person name="Haas B.J."/>
            <person name="Belmonte R."/>
            <person name="Lobach L."/>
            <person name="Christie J."/>
            <person name="van den Ackerveken G."/>
            <person name="Bottin A."/>
            <person name="Bulone V."/>
            <person name="Diaz-Moreno S.M."/>
            <person name="Dumas B."/>
            <person name="Fan L."/>
            <person name="Gaulin E."/>
            <person name="Govers F."/>
            <person name="Grenville-Briggs L.J."/>
            <person name="Horner N.R."/>
            <person name="Levin J.Z."/>
            <person name="Mammella M."/>
            <person name="Meijer H.J."/>
            <person name="Morris P."/>
            <person name="Nusbaum C."/>
            <person name="Oome S."/>
            <person name="Phillips A.J."/>
            <person name="van Rooyen D."/>
            <person name="Rzeszutek E."/>
            <person name="Saraiva M."/>
            <person name="Secombes C.J."/>
            <person name="Seidl M.F."/>
            <person name="Snel B."/>
            <person name="Stassen J.H."/>
            <person name="Sykes S."/>
            <person name="Tripathy S."/>
            <person name="van den Berg H."/>
            <person name="Vega-Arreguin J.C."/>
            <person name="Wawra S."/>
            <person name="Young S.K."/>
            <person name="Zeng Q."/>
            <person name="Dieguez-Uribeondo J."/>
            <person name="Russ C."/>
            <person name="Tyler B.M."/>
            <person name="van West P."/>
        </authorList>
    </citation>
    <scope>NUCLEOTIDE SEQUENCE [LARGE SCALE GENOMIC DNA]</scope>
    <source>
        <strain evidence="2 3">CBS 223.65</strain>
    </source>
</reference>
<organism evidence="2 3">
    <name type="scientific">Saprolegnia parasitica (strain CBS 223.65)</name>
    <dbReference type="NCBI Taxonomy" id="695850"/>
    <lineage>
        <taxon>Eukaryota</taxon>
        <taxon>Sar</taxon>
        <taxon>Stramenopiles</taxon>
        <taxon>Oomycota</taxon>
        <taxon>Saprolegniomycetes</taxon>
        <taxon>Saprolegniales</taxon>
        <taxon>Saprolegniaceae</taxon>
        <taxon>Saprolegnia</taxon>
    </lineage>
</organism>
<sequence length="261" mass="28978">MAMLLPPDAHMGRHPRSIYSLWHLLVWPCELLTYTTLLYVLAHVVWTGVGVCLLGLLALCAVCVDGPRLLRAHASIESIVARYHAWLFAWLKADVLLHNHVCLTSQRIPLVRETNEGTYLCAEHTQPLLIDDASRAGVLRLVAYLLVVRMGLVLVAVVWLDLAVWSVAQNFIAGFHVLRAVVVNPGVVPEAVLQIAMVPAWRWDVGLFSLLLLVVAVWYLVLVTRQPLLQLLTGCTRRFCCVVVCPLPCRDGTTTAASRLV</sequence>
<keyword evidence="3" id="KW-1185">Reference proteome</keyword>
<dbReference type="AlphaFoldDB" id="A0A067BTJ9"/>
<evidence type="ECO:0000313" key="2">
    <source>
        <dbReference type="EMBL" id="KDO17972.1"/>
    </source>
</evidence>
<keyword evidence="1" id="KW-1133">Transmembrane helix</keyword>
<dbReference type="EMBL" id="KK583522">
    <property type="protein sequence ID" value="KDO17972.1"/>
    <property type="molecule type" value="Genomic_DNA"/>
</dbReference>
<accession>A0A067BTJ9</accession>
<feature type="transmembrane region" description="Helical" evidence="1">
    <location>
        <begin position="141"/>
        <end position="160"/>
    </location>
</feature>
<dbReference type="Proteomes" id="UP000030745">
    <property type="component" value="Unassembled WGS sequence"/>
</dbReference>
<keyword evidence="1" id="KW-0472">Membrane</keyword>
<evidence type="ECO:0000313" key="3">
    <source>
        <dbReference type="Proteomes" id="UP000030745"/>
    </source>
</evidence>
<protein>
    <submittedName>
        <fullName evidence="2">Uncharacterized protein</fullName>
    </submittedName>
</protein>